<keyword evidence="7" id="KW-1185">Reference proteome</keyword>
<keyword evidence="3 6" id="KW-0418">Kinase</keyword>
<feature type="domain" description="Carbohydrate kinase FGGY N-terminal" evidence="4">
    <location>
        <begin position="6"/>
        <end position="244"/>
    </location>
</feature>
<dbReference type="Gene3D" id="3.30.420.40">
    <property type="match status" value="2"/>
</dbReference>
<organism evidence="6 7">
    <name type="scientific">Labrys neptuniae</name>
    <dbReference type="NCBI Taxonomy" id="376174"/>
    <lineage>
        <taxon>Bacteria</taxon>
        <taxon>Pseudomonadati</taxon>
        <taxon>Pseudomonadota</taxon>
        <taxon>Alphaproteobacteria</taxon>
        <taxon>Hyphomicrobiales</taxon>
        <taxon>Xanthobacteraceae</taxon>
        <taxon>Labrys</taxon>
    </lineage>
</organism>
<dbReference type="EMBL" id="JBFNQD010000001">
    <property type="protein sequence ID" value="MEW9304037.1"/>
    <property type="molecule type" value="Genomic_DNA"/>
</dbReference>
<evidence type="ECO:0000259" key="5">
    <source>
        <dbReference type="Pfam" id="PF02782"/>
    </source>
</evidence>
<evidence type="ECO:0000256" key="1">
    <source>
        <dbReference type="ARBA" id="ARBA00009156"/>
    </source>
</evidence>
<proteinExistence type="inferred from homology"/>
<dbReference type="Pfam" id="PF02782">
    <property type="entry name" value="FGGY_C"/>
    <property type="match status" value="1"/>
</dbReference>
<dbReference type="PANTHER" id="PTHR43095:SF5">
    <property type="entry name" value="XYLULOSE KINASE"/>
    <property type="match status" value="1"/>
</dbReference>
<evidence type="ECO:0000256" key="2">
    <source>
        <dbReference type="ARBA" id="ARBA00022679"/>
    </source>
</evidence>
<comment type="similarity">
    <text evidence="1">Belongs to the FGGY kinase family.</text>
</comment>
<dbReference type="CDD" id="cd07805">
    <property type="entry name" value="ASKHA_NBD_FGGY_CvXK-like"/>
    <property type="match status" value="1"/>
</dbReference>
<dbReference type="PANTHER" id="PTHR43095">
    <property type="entry name" value="SUGAR KINASE"/>
    <property type="match status" value="1"/>
</dbReference>
<dbReference type="Proteomes" id="UP001555786">
    <property type="component" value="Unassembled WGS sequence"/>
</dbReference>
<evidence type="ECO:0000256" key="3">
    <source>
        <dbReference type="ARBA" id="ARBA00022777"/>
    </source>
</evidence>
<dbReference type="InterPro" id="IPR018485">
    <property type="entry name" value="FGGY_C"/>
</dbReference>
<evidence type="ECO:0000259" key="4">
    <source>
        <dbReference type="Pfam" id="PF00370"/>
    </source>
</evidence>
<dbReference type="InterPro" id="IPR043129">
    <property type="entry name" value="ATPase_NBD"/>
</dbReference>
<comment type="caution">
    <text evidence="6">The sequence shown here is derived from an EMBL/GenBank/DDBJ whole genome shotgun (WGS) entry which is preliminary data.</text>
</comment>
<dbReference type="InterPro" id="IPR050406">
    <property type="entry name" value="FGGY_Carb_Kinase"/>
</dbReference>
<accession>A0ABV3PEH7</accession>
<protein>
    <submittedName>
        <fullName evidence="6">FGGY family carbohydrate kinase</fullName>
    </submittedName>
</protein>
<dbReference type="InterPro" id="IPR000577">
    <property type="entry name" value="Carb_kinase_FGGY"/>
</dbReference>
<dbReference type="PIRSF" id="PIRSF000538">
    <property type="entry name" value="GlpK"/>
    <property type="match status" value="1"/>
</dbReference>
<dbReference type="GO" id="GO:0016301">
    <property type="term" value="F:kinase activity"/>
    <property type="evidence" value="ECO:0007669"/>
    <property type="project" value="UniProtKB-KW"/>
</dbReference>
<evidence type="ECO:0000313" key="7">
    <source>
        <dbReference type="Proteomes" id="UP001555786"/>
    </source>
</evidence>
<reference evidence="6 7" key="1">
    <citation type="submission" date="2024-07" db="EMBL/GenBank/DDBJ databases">
        <title>Description of Labrys sedimenti sp. nov., isolated from a diclofenac-degrading enrichment culture.</title>
        <authorList>
            <person name="Tancsics A."/>
            <person name="Csepanyi A."/>
        </authorList>
    </citation>
    <scope>NUCLEOTIDE SEQUENCE [LARGE SCALE GENOMIC DNA]</scope>
    <source>
        <strain evidence="6 7">LMG 23578</strain>
    </source>
</reference>
<dbReference type="InterPro" id="IPR018484">
    <property type="entry name" value="FGGY_N"/>
</dbReference>
<keyword evidence="2" id="KW-0808">Transferase</keyword>
<gene>
    <name evidence="6" type="ORF">ABXS05_00695</name>
</gene>
<dbReference type="RefSeq" id="WP_367622573.1">
    <property type="nucleotide sequence ID" value="NZ_JBFNQD010000001.1"/>
</dbReference>
<dbReference type="SUPFAM" id="SSF53067">
    <property type="entry name" value="Actin-like ATPase domain"/>
    <property type="match status" value="2"/>
</dbReference>
<dbReference type="Pfam" id="PF00370">
    <property type="entry name" value="FGGY_N"/>
    <property type="match status" value="1"/>
</dbReference>
<evidence type="ECO:0000313" key="6">
    <source>
        <dbReference type="EMBL" id="MEW9304037.1"/>
    </source>
</evidence>
<feature type="domain" description="Carbohydrate kinase FGGY C-terminal" evidence="5">
    <location>
        <begin position="297"/>
        <end position="429"/>
    </location>
</feature>
<name>A0ABV3PEH7_9HYPH</name>
<sequence>MGDKLLILDVGSTALKAVLYDRTGTAVASATRPLTTQTLSDGSVEQDARQWWTAAQAAVSELPFRSDVCAIGLAGSMQNLIALSPTGEPIGPAILYSDRRLDQHEVAALRDRLPGDYGQRTGNHLDPAHPILKLMRLERFLPGPSLDAVTGFLFGAKDAVIKRLTGRSVIDPTTATTTGLYNIVSSAWDETLLAAAGVKAAQMPKILAADAIVGPLAAESAVALGLPRDIPVYNGAGDGAAATWGAFADAPNTAYAYIGTTGWVAGTMDIADARPPRDSYTLADPVEGSRAIVITPFLCAGAALDWLSEITSLPVETLLDHASAGGAASHPLFLPYLFGERSPFEDRAVRGAFLGLDRGHGPGALCRAVLEGIAFAIRHNLEAAGLPRQPLTVIGGGARSPLQQRFLAEVLNRPVIAPAASQEMPALGIYRMLAPRLGFEPVQQLTGSVTVEPHPSRAEAAERRYHSYRAASDFARELPRTMP</sequence>